<proteinExistence type="predicted"/>
<feature type="compositionally biased region" description="Basic residues" evidence="1">
    <location>
        <begin position="70"/>
        <end position="86"/>
    </location>
</feature>
<evidence type="ECO:0000313" key="2">
    <source>
        <dbReference type="Proteomes" id="UP000887578"/>
    </source>
</evidence>
<dbReference type="Proteomes" id="UP000887578">
    <property type="component" value="Unplaced"/>
</dbReference>
<dbReference type="AlphaFoldDB" id="A0A914PPK6"/>
<dbReference type="WBParaSite" id="PDA_v2.g20005.t1">
    <property type="protein sequence ID" value="PDA_v2.g20005.t1"/>
    <property type="gene ID" value="PDA_v2.g20005"/>
</dbReference>
<name>A0A914PPK6_9BILA</name>
<reference evidence="3" key="1">
    <citation type="submission" date="2022-11" db="UniProtKB">
        <authorList>
            <consortium name="WormBaseParasite"/>
        </authorList>
    </citation>
    <scope>IDENTIFICATION</scope>
</reference>
<feature type="region of interest" description="Disordered" evidence="1">
    <location>
        <begin position="36"/>
        <end position="86"/>
    </location>
</feature>
<sequence>MVFDTLDALVTYYSVYVRFDTNDETAEVFPLKHRIRERKSAREAESSREEKSPCDVESTREENDEAESKSKRKREKRKKKQSKIYY</sequence>
<accession>A0A914PPK6</accession>
<organism evidence="2 3">
    <name type="scientific">Panagrolaimus davidi</name>
    <dbReference type="NCBI Taxonomy" id="227884"/>
    <lineage>
        <taxon>Eukaryota</taxon>
        <taxon>Metazoa</taxon>
        <taxon>Ecdysozoa</taxon>
        <taxon>Nematoda</taxon>
        <taxon>Chromadorea</taxon>
        <taxon>Rhabditida</taxon>
        <taxon>Tylenchina</taxon>
        <taxon>Panagrolaimomorpha</taxon>
        <taxon>Panagrolaimoidea</taxon>
        <taxon>Panagrolaimidae</taxon>
        <taxon>Panagrolaimus</taxon>
    </lineage>
</organism>
<protein>
    <submittedName>
        <fullName evidence="3">Uncharacterized protein</fullName>
    </submittedName>
</protein>
<evidence type="ECO:0000313" key="3">
    <source>
        <dbReference type="WBParaSite" id="PDA_v2.g20005.t1"/>
    </source>
</evidence>
<keyword evidence="2" id="KW-1185">Reference proteome</keyword>
<feature type="compositionally biased region" description="Basic and acidic residues" evidence="1">
    <location>
        <begin position="38"/>
        <end position="69"/>
    </location>
</feature>
<evidence type="ECO:0000256" key="1">
    <source>
        <dbReference type="SAM" id="MobiDB-lite"/>
    </source>
</evidence>